<dbReference type="Gene3D" id="3.40.1190.20">
    <property type="match status" value="1"/>
</dbReference>
<evidence type="ECO:0000259" key="7">
    <source>
        <dbReference type="Pfam" id="PF08543"/>
    </source>
</evidence>
<accession>Q1LSJ2</accession>
<dbReference type="Pfam" id="PF08543">
    <property type="entry name" value="Phos_pyr_kin"/>
    <property type="match status" value="1"/>
</dbReference>
<organism evidence="8 9">
    <name type="scientific">Baumannia cicadellinicola subsp. Homalodisca coagulata</name>
    <dbReference type="NCBI Taxonomy" id="374463"/>
    <lineage>
        <taxon>Bacteria</taxon>
        <taxon>Pseudomonadati</taxon>
        <taxon>Pseudomonadota</taxon>
        <taxon>Gammaproteobacteria</taxon>
        <taxon>Candidatus Palibaumannia</taxon>
    </lineage>
</organism>
<dbReference type="GO" id="GO:0005524">
    <property type="term" value="F:ATP binding"/>
    <property type="evidence" value="ECO:0007669"/>
    <property type="project" value="UniProtKB-KW"/>
</dbReference>
<evidence type="ECO:0000256" key="5">
    <source>
        <dbReference type="ARBA" id="ARBA00022777"/>
    </source>
</evidence>
<dbReference type="UniPathway" id="UPA00060">
    <property type="reaction ID" value="UER00138"/>
</dbReference>
<dbReference type="GO" id="GO:0009229">
    <property type="term" value="P:thiamine diphosphate biosynthetic process"/>
    <property type="evidence" value="ECO:0007669"/>
    <property type="project" value="UniProtKB-UniPathway"/>
</dbReference>
<keyword evidence="5 8" id="KW-0418">Kinase</keyword>
<dbReference type="PANTHER" id="PTHR20858:SF17">
    <property type="entry name" value="HYDROXYMETHYLPYRIMIDINE_PHOSPHOMETHYLPYRIMIDINE KINASE THI20-RELATED"/>
    <property type="match status" value="1"/>
</dbReference>
<dbReference type="NCBIfam" id="TIGR00097">
    <property type="entry name" value="HMP-P_kinase"/>
    <property type="match status" value="1"/>
</dbReference>
<evidence type="ECO:0000313" key="8">
    <source>
        <dbReference type="EMBL" id="ABF13883.1"/>
    </source>
</evidence>
<reference evidence="8 9" key="1">
    <citation type="journal article" date="2006" name="PLoS Biol.">
        <title>Metabolic complementarity and genomics of the dual bacterial symbiosis of sharpshooters.</title>
        <authorList>
            <person name="Wu D."/>
            <person name="Daugherty S.C."/>
            <person name="Van Aken S.E."/>
            <person name="Pai G.H."/>
            <person name="Watkins K.L."/>
            <person name="Khouri H."/>
            <person name="Tallon L.J."/>
            <person name="Zaborsky J.M."/>
            <person name="Dunbar H.E."/>
            <person name="Tran P.L."/>
            <person name="Moran N.A."/>
            <person name="Eisen J.A."/>
        </authorList>
    </citation>
    <scope>NUCLEOTIDE SEQUENCE [LARGE SCALE GENOMIC DNA]</scope>
    <source>
        <strain evidence="8">Hc</strain>
    </source>
</reference>
<sequence length="267" mass="29206">MKKINNILSIAGTDPSSGAGIQADLKTFSALGTYGASVITCIIAQNTYGIQAIYPLSGDCVTEQLNSVFNDIQIDSVKIGLLCQATTIRVVSALLENHSIPWIVLDTVMKAKSGDQLLAKDDIKILQNKLLPLASIITPNLPEAAVLLGCKLAKNEDQMCLQGRQLLNYGCKAVLMKGGHLISIDSPDWLVTSEQEVRFTSPRVQTKNTHGTGCTFSAAIAALRPRYDNWKQTIEVAKNWLQKAILHADKLHVGQGKGPIHHFYKWW</sequence>
<dbReference type="GO" id="GO:0008972">
    <property type="term" value="F:phosphomethylpyrimidine kinase activity"/>
    <property type="evidence" value="ECO:0007669"/>
    <property type="project" value="InterPro"/>
</dbReference>
<dbReference type="Proteomes" id="UP000002427">
    <property type="component" value="Chromosome"/>
</dbReference>
<dbReference type="FunFam" id="3.40.1190.20:FF:000003">
    <property type="entry name" value="Phosphomethylpyrimidine kinase ThiD"/>
    <property type="match status" value="1"/>
</dbReference>
<dbReference type="InterPro" id="IPR013749">
    <property type="entry name" value="PM/HMP-P_kinase-1"/>
</dbReference>
<dbReference type="InterPro" id="IPR029056">
    <property type="entry name" value="Ribokinase-like"/>
</dbReference>
<gene>
    <name evidence="8" type="primary">thiD</name>
    <name evidence="8" type="ordered locus">BCI_0649</name>
</gene>
<dbReference type="EC" id="2.7.1.49" evidence="2"/>
<dbReference type="HOGENOM" id="CLU_020520_0_1_6"/>
<evidence type="ECO:0000256" key="4">
    <source>
        <dbReference type="ARBA" id="ARBA00022741"/>
    </source>
</evidence>
<evidence type="ECO:0000256" key="6">
    <source>
        <dbReference type="ARBA" id="ARBA00022840"/>
    </source>
</evidence>
<keyword evidence="6" id="KW-0067">ATP-binding</keyword>
<evidence type="ECO:0000256" key="2">
    <source>
        <dbReference type="ARBA" id="ARBA00012135"/>
    </source>
</evidence>
<keyword evidence="4" id="KW-0547">Nucleotide-binding</keyword>
<evidence type="ECO:0000313" key="9">
    <source>
        <dbReference type="Proteomes" id="UP000002427"/>
    </source>
</evidence>
<dbReference type="KEGG" id="bci:BCI_0649"/>
<dbReference type="OrthoDB" id="9810880at2"/>
<dbReference type="SUPFAM" id="SSF53613">
    <property type="entry name" value="Ribokinase-like"/>
    <property type="match status" value="1"/>
</dbReference>
<dbReference type="RefSeq" id="WP_011520805.1">
    <property type="nucleotide sequence ID" value="NC_007984.1"/>
</dbReference>
<dbReference type="CDD" id="cd01169">
    <property type="entry name" value="HMPP_kinase"/>
    <property type="match status" value="1"/>
</dbReference>
<dbReference type="AlphaFoldDB" id="Q1LSJ2"/>
<name>Q1LSJ2_BAUCH</name>
<dbReference type="GO" id="GO:0005829">
    <property type="term" value="C:cytosol"/>
    <property type="evidence" value="ECO:0007669"/>
    <property type="project" value="TreeGrafter"/>
</dbReference>
<dbReference type="InterPro" id="IPR004399">
    <property type="entry name" value="HMP/HMP-P_kinase_dom"/>
</dbReference>
<evidence type="ECO:0000256" key="1">
    <source>
        <dbReference type="ARBA" id="ARBA00004948"/>
    </source>
</evidence>
<dbReference type="PANTHER" id="PTHR20858">
    <property type="entry name" value="PHOSPHOMETHYLPYRIMIDINE KINASE"/>
    <property type="match status" value="1"/>
</dbReference>
<proteinExistence type="predicted"/>
<dbReference type="GO" id="GO:0008902">
    <property type="term" value="F:hydroxymethylpyrimidine kinase activity"/>
    <property type="evidence" value="ECO:0007669"/>
    <property type="project" value="UniProtKB-EC"/>
</dbReference>
<feature type="domain" description="Pyridoxamine kinase/Phosphomethylpyrimidine kinase" evidence="7">
    <location>
        <begin position="14"/>
        <end position="261"/>
    </location>
</feature>
<evidence type="ECO:0000256" key="3">
    <source>
        <dbReference type="ARBA" id="ARBA00022679"/>
    </source>
</evidence>
<keyword evidence="3 8" id="KW-0808">Transferase</keyword>
<dbReference type="STRING" id="374463.BCI_0649"/>
<comment type="pathway">
    <text evidence="1">Cofactor biosynthesis; thiamine diphosphate biosynthesis.</text>
</comment>
<keyword evidence="9" id="KW-1185">Reference proteome</keyword>
<protein>
    <recommendedName>
        <fullName evidence="2">hydroxymethylpyrimidine kinase</fullName>
        <ecNumber evidence="2">2.7.1.49</ecNumber>
    </recommendedName>
</protein>
<dbReference type="EMBL" id="CP000238">
    <property type="protein sequence ID" value="ABF13883.1"/>
    <property type="molecule type" value="Genomic_DNA"/>
</dbReference>
<dbReference type="GO" id="GO:0009228">
    <property type="term" value="P:thiamine biosynthetic process"/>
    <property type="evidence" value="ECO:0007669"/>
    <property type="project" value="InterPro"/>
</dbReference>